<evidence type="ECO:0000256" key="5">
    <source>
        <dbReference type="ARBA" id="ARBA00022840"/>
    </source>
</evidence>
<dbReference type="InterPro" id="IPR001650">
    <property type="entry name" value="Helicase_C-like"/>
</dbReference>
<dbReference type="InterPro" id="IPR027417">
    <property type="entry name" value="P-loop_NTPase"/>
</dbReference>
<dbReference type="CDD" id="cd17992">
    <property type="entry name" value="DEXHc_RecG"/>
    <property type="match status" value="1"/>
</dbReference>
<organism evidence="11 12">
    <name type="scientific">Lipingzhangella rawalii</name>
    <dbReference type="NCBI Taxonomy" id="2055835"/>
    <lineage>
        <taxon>Bacteria</taxon>
        <taxon>Bacillati</taxon>
        <taxon>Actinomycetota</taxon>
        <taxon>Actinomycetes</taxon>
        <taxon>Streptosporangiales</taxon>
        <taxon>Nocardiopsidaceae</taxon>
        <taxon>Lipingzhangella</taxon>
    </lineage>
</organism>
<evidence type="ECO:0000313" key="12">
    <source>
        <dbReference type="Proteomes" id="UP001250214"/>
    </source>
</evidence>
<dbReference type="Pfam" id="PF01336">
    <property type="entry name" value="tRNA_anti-codon"/>
    <property type="match status" value="1"/>
</dbReference>
<sequence>MTTLDDPLRAVLGDRTATVLADALDLHTVGDLLRHYPRRYATRGELTDLDSLVEGEQVTIVAEVASTRTRPLRGRRGSVLEVTVTDGTDRIDLTFFGTRVGYHARQLRSGQRGLFAGRVSTYRNRRQLAHPDYLLLGSGNGDGTTDSPTEQARSFATELIPVYPATAKLASWRIAQCVEIVLRQLDDIPDPLPEHVRASEGLPGLRDALYQIHRPAEQADVATARQRLKWEEALVLQVALAQRRLQAATVTAHARATVPDGLLARFDQALPFTLTAAQHRAGDTIATDLSATVPMHRLLQGDVGSGKTVVALRAMLQVVDAGGQAVLLAPTEVLAQQHHRALTQLLGPLARAGQLDAADRATRLGLLTGSQSAAERRREMVAAASGESGIVVGTHALLEDEVTFADLGLVVVDEQHRFGVEQRAALRTKAGDNRPHMLVMTATPIPRTVAMTVYGDLDTVTLDDVPEGRAPVATHVVPTLEKPHFLERTYARMREEVAQQRQVYIVCPRIGGDETPAEAAPADGSTGSAADTDGDPSQNSAGQEPHRATPQGVVDLADELAEGPLSGLRLAVLHGRLPAEEKDATMRRFAAGEIDVLVATTVIEVGVDVPTASVMAIMDADRFGVSQLHQLRGRVGRSTLPGLCLLVTAAATGTPARDRLDAVARTTNGFQLSRVDLLQRREGDVLGAAQSGRRSSLRLLTLVEDEDLITTARQVADRIVTADPHLETYPSLAAAVTAIQADPEYLEKT</sequence>
<evidence type="ECO:0000256" key="3">
    <source>
        <dbReference type="ARBA" id="ARBA00022801"/>
    </source>
</evidence>
<keyword evidence="2" id="KW-0227">DNA damage</keyword>
<dbReference type="InterPro" id="IPR011545">
    <property type="entry name" value="DEAD/DEAH_box_helicase_dom"/>
</dbReference>
<evidence type="ECO:0000256" key="2">
    <source>
        <dbReference type="ARBA" id="ARBA00022763"/>
    </source>
</evidence>
<dbReference type="InterPro" id="IPR045562">
    <property type="entry name" value="RecG_dom3_C"/>
</dbReference>
<evidence type="ECO:0000256" key="8">
    <source>
        <dbReference type="SAM" id="MobiDB-lite"/>
    </source>
</evidence>
<dbReference type="RefSeq" id="WP_310912196.1">
    <property type="nucleotide sequence ID" value="NZ_JAVLVT010000004.1"/>
</dbReference>
<dbReference type="EMBL" id="JAVLVT010000004">
    <property type="protein sequence ID" value="MDS1270643.1"/>
    <property type="molecule type" value="Genomic_DNA"/>
</dbReference>
<evidence type="ECO:0000256" key="4">
    <source>
        <dbReference type="ARBA" id="ARBA00022806"/>
    </source>
</evidence>
<reference evidence="12" key="1">
    <citation type="submission" date="2023-07" db="EMBL/GenBank/DDBJ databases">
        <title>Novel species in the genus Lipingzhangella isolated from Sambhar Salt Lake.</title>
        <authorList>
            <person name="Jiya N."/>
            <person name="Kajale S."/>
            <person name="Sharma A."/>
        </authorList>
    </citation>
    <scope>NUCLEOTIDE SEQUENCE [LARGE SCALE GENOMIC DNA]</scope>
    <source>
        <strain evidence="12">LS1_29</strain>
    </source>
</reference>
<evidence type="ECO:0000256" key="7">
    <source>
        <dbReference type="ARBA" id="ARBA00023204"/>
    </source>
</evidence>
<dbReference type="NCBIfam" id="NF008167">
    <property type="entry name" value="PRK10917.2-1"/>
    <property type="match status" value="1"/>
</dbReference>
<protein>
    <submittedName>
        <fullName evidence="11">ATP-dependent DNA helicase RecG</fullName>
        <ecNumber evidence="11">3.6.4.12</ecNumber>
    </submittedName>
</protein>
<dbReference type="InterPro" id="IPR047112">
    <property type="entry name" value="RecG/Mfd"/>
</dbReference>
<feature type="domain" description="Helicase C-terminal" evidence="10">
    <location>
        <begin position="485"/>
        <end position="686"/>
    </location>
</feature>
<dbReference type="GO" id="GO:0016787">
    <property type="term" value="F:hydrolase activity"/>
    <property type="evidence" value="ECO:0007669"/>
    <property type="project" value="UniProtKB-KW"/>
</dbReference>
<dbReference type="PANTHER" id="PTHR47964:SF1">
    <property type="entry name" value="ATP-DEPENDENT DNA HELICASE HOMOLOG RECG, CHLOROPLASTIC"/>
    <property type="match status" value="1"/>
</dbReference>
<dbReference type="InterPro" id="IPR004365">
    <property type="entry name" value="NA-bd_OB_tRNA"/>
</dbReference>
<accession>A0ABU2H5S3</accession>
<evidence type="ECO:0000256" key="1">
    <source>
        <dbReference type="ARBA" id="ARBA00022741"/>
    </source>
</evidence>
<gene>
    <name evidence="11" type="primary">recG</name>
    <name evidence="11" type="ORF">RIF23_10065</name>
</gene>
<keyword evidence="12" id="KW-1185">Reference proteome</keyword>
<evidence type="ECO:0000256" key="6">
    <source>
        <dbReference type="ARBA" id="ARBA00023125"/>
    </source>
</evidence>
<dbReference type="Proteomes" id="UP001250214">
    <property type="component" value="Unassembled WGS sequence"/>
</dbReference>
<dbReference type="InterPro" id="IPR012340">
    <property type="entry name" value="NA-bd_OB-fold"/>
</dbReference>
<evidence type="ECO:0000259" key="10">
    <source>
        <dbReference type="PROSITE" id="PS51194"/>
    </source>
</evidence>
<dbReference type="SMART" id="SM00487">
    <property type="entry name" value="DEXDc"/>
    <property type="match status" value="1"/>
</dbReference>
<feature type="region of interest" description="Disordered" evidence="8">
    <location>
        <begin position="514"/>
        <end position="548"/>
    </location>
</feature>
<keyword evidence="4 11" id="KW-0347">Helicase</keyword>
<dbReference type="Pfam" id="PF19833">
    <property type="entry name" value="RecG_dom3_C"/>
    <property type="match status" value="1"/>
</dbReference>
<dbReference type="PROSITE" id="PS51192">
    <property type="entry name" value="HELICASE_ATP_BIND_1"/>
    <property type="match status" value="1"/>
</dbReference>
<dbReference type="CDD" id="cd04488">
    <property type="entry name" value="RecG_wedge_OBF"/>
    <property type="match status" value="1"/>
</dbReference>
<dbReference type="Pfam" id="PF00271">
    <property type="entry name" value="Helicase_C"/>
    <property type="match status" value="1"/>
</dbReference>
<dbReference type="GO" id="GO:0003678">
    <property type="term" value="F:DNA helicase activity"/>
    <property type="evidence" value="ECO:0007669"/>
    <property type="project" value="UniProtKB-EC"/>
</dbReference>
<dbReference type="PANTHER" id="PTHR47964">
    <property type="entry name" value="ATP-DEPENDENT DNA HELICASE HOMOLOG RECG, CHLOROPLASTIC"/>
    <property type="match status" value="1"/>
</dbReference>
<name>A0ABU2H5S3_9ACTN</name>
<dbReference type="Pfam" id="PF00270">
    <property type="entry name" value="DEAD"/>
    <property type="match status" value="1"/>
</dbReference>
<evidence type="ECO:0000313" key="11">
    <source>
        <dbReference type="EMBL" id="MDS1270643.1"/>
    </source>
</evidence>
<keyword evidence="6" id="KW-0238">DNA-binding</keyword>
<dbReference type="SUPFAM" id="SSF52540">
    <property type="entry name" value="P-loop containing nucleoside triphosphate hydrolases"/>
    <property type="match status" value="2"/>
</dbReference>
<feature type="compositionally biased region" description="Polar residues" evidence="8">
    <location>
        <begin position="525"/>
        <end position="542"/>
    </location>
</feature>
<evidence type="ECO:0000259" key="9">
    <source>
        <dbReference type="PROSITE" id="PS51192"/>
    </source>
</evidence>
<dbReference type="InterPro" id="IPR014001">
    <property type="entry name" value="Helicase_ATP-bd"/>
</dbReference>
<comment type="caution">
    <text evidence="11">The sequence shown here is derived from an EMBL/GenBank/DDBJ whole genome shotgun (WGS) entry which is preliminary data.</text>
</comment>
<dbReference type="Gene3D" id="3.40.50.300">
    <property type="entry name" value="P-loop containing nucleotide triphosphate hydrolases"/>
    <property type="match status" value="2"/>
</dbReference>
<dbReference type="EC" id="3.6.4.12" evidence="11"/>
<keyword evidence="7" id="KW-0234">DNA repair</keyword>
<keyword evidence="1" id="KW-0547">Nucleotide-binding</keyword>
<dbReference type="SMART" id="SM00490">
    <property type="entry name" value="HELICc"/>
    <property type="match status" value="1"/>
</dbReference>
<feature type="domain" description="Helicase ATP-binding" evidence="9">
    <location>
        <begin position="288"/>
        <end position="462"/>
    </location>
</feature>
<keyword evidence="3 11" id="KW-0378">Hydrolase</keyword>
<dbReference type="Gene3D" id="2.40.50.140">
    <property type="entry name" value="Nucleic acid-binding proteins"/>
    <property type="match status" value="1"/>
</dbReference>
<proteinExistence type="predicted"/>
<dbReference type="SUPFAM" id="SSF50249">
    <property type="entry name" value="Nucleic acid-binding proteins"/>
    <property type="match status" value="1"/>
</dbReference>
<keyword evidence="5" id="KW-0067">ATP-binding</keyword>
<dbReference type="PROSITE" id="PS51194">
    <property type="entry name" value="HELICASE_CTER"/>
    <property type="match status" value="1"/>
</dbReference>